<sequence length="146" mass="16119">MSMRSFPDRVRHALLFEAIGLALVIPGGAQLFGLPASHMGVVGVGSATVATLWNFVFNLGFDHAMHRLVGHTRKNLATRVLHVLLFEGGLLVLLLPPIAWYLGMSLWQTLLMDLAIVVFYVVYAFLFNLAYDRVFPIPAPERMAAA</sequence>
<dbReference type="Pfam" id="PF05232">
    <property type="entry name" value="BTP"/>
    <property type="match status" value="2"/>
</dbReference>
<evidence type="ECO:0000259" key="2">
    <source>
        <dbReference type="Pfam" id="PF05232"/>
    </source>
</evidence>
<dbReference type="RefSeq" id="WP_055726739.1">
    <property type="nucleotide sequence ID" value="NZ_LMAR01000010.1"/>
</dbReference>
<organism evidence="3 4">
    <name type="scientific">Bosea thiooxidans</name>
    <dbReference type="NCBI Taxonomy" id="53254"/>
    <lineage>
        <taxon>Bacteria</taxon>
        <taxon>Pseudomonadati</taxon>
        <taxon>Pseudomonadota</taxon>
        <taxon>Alphaproteobacteria</taxon>
        <taxon>Hyphomicrobiales</taxon>
        <taxon>Boseaceae</taxon>
        <taxon>Bosea</taxon>
    </lineage>
</organism>
<proteinExistence type="predicted"/>
<feature type="transmembrane region" description="Helical" evidence="1">
    <location>
        <begin position="39"/>
        <end position="59"/>
    </location>
</feature>
<feature type="transmembrane region" description="Helical" evidence="1">
    <location>
        <begin position="114"/>
        <end position="131"/>
    </location>
</feature>
<dbReference type="STRING" id="53254.SAMN05660750_01060"/>
<feature type="domain" description="Chlorhexidine efflux transporter" evidence="2">
    <location>
        <begin position="4"/>
        <end position="67"/>
    </location>
</feature>
<gene>
    <name evidence="3" type="ORF">ARD30_08525</name>
</gene>
<keyword evidence="1" id="KW-0472">Membrane</keyword>
<keyword evidence="4" id="KW-1185">Reference proteome</keyword>
<accession>A0A0Q3IAN9</accession>
<reference evidence="3 4" key="1">
    <citation type="submission" date="2015-10" db="EMBL/GenBank/DDBJ databases">
        <title>Draft genome of Bosea thiooxidans.</title>
        <authorList>
            <person name="Wang X."/>
        </authorList>
    </citation>
    <scope>NUCLEOTIDE SEQUENCE [LARGE SCALE GENOMIC DNA]</scope>
    <source>
        <strain evidence="3 4">CGMCC 9174</strain>
    </source>
</reference>
<feature type="transmembrane region" description="Helical" evidence="1">
    <location>
        <begin position="12"/>
        <end position="33"/>
    </location>
</feature>
<dbReference type="EMBL" id="LMAR01000010">
    <property type="protein sequence ID" value="KQK31893.1"/>
    <property type="molecule type" value="Genomic_DNA"/>
</dbReference>
<dbReference type="NCBIfam" id="NF033664">
    <property type="entry name" value="PACE_transport"/>
    <property type="match status" value="1"/>
</dbReference>
<keyword evidence="1" id="KW-1133">Transmembrane helix</keyword>
<comment type="caution">
    <text evidence="3">The sequence shown here is derived from an EMBL/GenBank/DDBJ whole genome shotgun (WGS) entry which is preliminary data.</text>
</comment>
<name>A0A0Q3IAN9_9HYPH</name>
<feature type="transmembrane region" description="Helical" evidence="1">
    <location>
        <begin position="80"/>
        <end position="102"/>
    </location>
</feature>
<evidence type="ECO:0000313" key="3">
    <source>
        <dbReference type="EMBL" id="KQK31893.1"/>
    </source>
</evidence>
<dbReference type="InterPro" id="IPR007896">
    <property type="entry name" value="BTP_bacteria"/>
</dbReference>
<protein>
    <recommendedName>
        <fullName evidence="2">Chlorhexidine efflux transporter domain-containing protein</fullName>
    </recommendedName>
</protein>
<evidence type="ECO:0000313" key="4">
    <source>
        <dbReference type="Proteomes" id="UP000051562"/>
    </source>
</evidence>
<dbReference type="InterPro" id="IPR058208">
    <property type="entry name" value="PACE"/>
</dbReference>
<dbReference type="AlphaFoldDB" id="A0A0Q3IAN9"/>
<keyword evidence="1" id="KW-0812">Transmembrane</keyword>
<feature type="domain" description="Chlorhexidine efflux transporter" evidence="2">
    <location>
        <begin position="75"/>
        <end position="136"/>
    </location>
</feature>
<dbReference type="Proteomes" id="UP000051562">
    <property type="component" value="Unassembled WGS sequence"/>
</dbReference>
<evidence type="ECO:0000256" key="1">
    <source>
        <dbReference type="SAM" id="Phobius"/>
    </source>
</evidence>